<dbReference type="Pfam" id="PF08889">
    <property type="entry name" value="WbqC"/>
    <property type="match status" value="1"/>
</dbReference>
<accession>A0ABU3V9F7</accession>
<dbReference type="InterPro" id="IPR014985">
    <property type="entry name" value="WbqC"/>
</dbReference>
<name>A0ABU3V9F7_9RHOB</name>
<dbReference type="EMBL" id="JASMWN010000001">
    <property type="protein sequence ID" value="MDU9002728.1"/>
    <property type="molecule type" value="Genomic_DNA"/>
</dbReference>
<sequence length="234" mass="26662">MQTAIMQPYFLPYLGYFQLMQAAESFVVYDTIQYTKKGWINRNRLLRNGEPVTFAIPLKKDSDYLDVVDRRISESFDRRKLCAQIEGAYRKAPFFAETMPVVTEIIECPADNLFEYIHNSLRLACAHLGILTPIHASSEVEGGPTELRNADRVIDICTRLEATGYFNPPGGRGLYQAEAFRARGLDLRFLEPHLSPYPQFGAEFVPALSVLDVLMFNGRDHTSDVLLKEFELVE</sequence>
<reference evidence="2" key="1">
    <citation type="submission" date="2023-05" db="EMBL/GenBank/DDBJ databases">
        <title>Sedimentitalea sp. nov. JM2-8.</title>
        <authorList>
            <person name="Huang J."/>
        </authorList>
    </citation>
    <scope>NUCLEOTIDE SEQUENCE [LARGE SCALE GENOMIC DNA]</scope>
    <source>
        <strain evidence="2">KHS03</strain>
    </source>
</reference>
<evidence type="ECO:0000313" key="1">
    <source>
        <dbReference type="EMBL" id="MDU9002728.1"/>
    </source>
</evidence>
<gene>
    <name evidence="1" type="ORF">QO231_02535</name>
</gene>
<protein>
    <submittedName>
        <fullName evidence="1">WbqC family protein</fullName>
    </submittedName>
</protein>
<proteinExistence type="predicted"/>
<dbReference type="Proteomes" id="UP001255416">
    <property type="component" value="Unassembled WGS sequence"/>
</dbReference>
<organism evidence="1 2">
    <name type="scientific">Sedimentitalea todarodis</name>
    <dbReference type="NCBI Taxonomy" id="1631240"/>
    <lineage>
        <taxon>Bacteria</taxon>
        <taxon>Pseudomonadati</taxon>
        <taxon>Pseudomonadota</taxon>
        <taxon>Alphaproteobacteria</taxon>
        <taxon>Rhodobacterales</taxon>
        <taxon>Paracoccaceae</taxon>
        <taxon>Sedimentitalea</taxon>
    </lineage>
</organism>
<keyword evidence="2" id="KW-1185">Reference proteome</keyword>
<evidence type="ECO:0000313" key="2">
    <source>
        <dbReference type="Proteomes" id="UP001255416"/>
    </source>
</evidence>
<comment type="caution">
    <text evidence="1">The sequence shown here is derived from an EMBL/GenBank/DDBJ whole genome shotgun (WGS) entry which is preliminary data.</text>
</comment>
<dbReference type="RefSeq" id="WP_316772956.1">
    <property type="nucleotide sequence ID" value="NZ_JASMWN010000001.1"/>
</dbReference>